<keyword evidence="2" id="KW-1185">Reference proteome</keyword>
<dbReference type="Proteomes" id="UP000461409">
    <property type="component" value="Unassembled WGS sequence"/>
</dbReference>
<proteinExistence type="predicted"/>
<dbReference type="EMBL" id="WUBR01000003">
    <property type="protein sequence ID" value="MWV28798.1"/>
    <property type="molecule type" value="Genomic_DNA"/>
</dbReference>
<reference evidence="1 2" key="1">
    <citation type="submission" date="2019-12" db="EMBL/GenBank/DDBJ databases">
        <authorList>
            <person name="Lee S.D."/>
        </authorList>
    </citation>
    <scope>NUCLEOTIDE SEQUENCE [LARGE SCALE GENOMIC DNA]</scope>
    <source>
        <strain evidence="1 2">GH3-10</strain>
    </source>
</reference>
<gene>
    <name evidence="1" type="ORF">GRF63_12860</name>
</gene>
<name>A0A844XGV1_9SPHN</name>
<comment type="caution">
    <text evidence="1">The sequence shown here is derived from an EMBL/GenBank/DDBJ whole genome shotgun (WGS) entry which is preliminary data.</text>
</comment>
<dbReference type="AlphaFoldDB" id="A0A844XGV1"/>
<sequence length="58" mass="6395">MRLLLTRGLRTDPARRAGQALCGWLAAACGRRHRRAAQHRHGLAAIQLRAASRRQPSG</sequence>
<evidence type="ECO:0000313" key="2">
    <source>
        <dbReference type="Proteomes" id="UP000461409"/>
    </source>
</evidence>
<organism evidence="1 2">
    <name type="scientific">Aurantiacibacter rhizosphaerae</name>
    <dbReference type="NCBI Taxonomy" id="2691582"/>
    <lineage>
        <taxon>Bacteria</taxon>
        <taxon>Pseudomonadati</taxon>
        <taxon>Pseudomonadota</taxon>
        <taxon>Alphaproteobacteria</taxon>
        <taxon>Sphingomonadales</taxon>
        <taxon>Erythrobacteraceae</taxon>
        <taxon>Aurantiacibacter</taxon>
    </lineage>
</organism>
<evidence type="ECO:0000313" key="1">
    <source>
        <dbReference type="EMBL" id="MWV28798.1"/>
    </source>
</evidence>
<protein>
    <submittedName>
        <fullName evidence="1">Uncharacterized protein</fullName>
    </submittedName>
</protein>
<accession>A0A844XGV1</accession>
<dbReference type="PROSITE" id="PS51257">
    <property type="entry name" value="PROKAR_LIPOPROTEIN"/>
    <property type="match status" value="1"/>
</dbReference>
<reference evidence="1 2" key="2">
    <citation type="submission" date="2020-02" db="EMBL/GenBank/DDBJ databases">
        <title>Erythrobacter dongmakensis sp. nov., isolated from a tidal mudflat.</title>
        <authorList>
            <person name="Kim I.S."/>
        </authorList>
    </citation>
    <scope>NUCLEOTIDE SEQUENCE [LARGE SCALE GENOMIC DNA]</scope>
    <source>
        <strain evidence="1 2">GH3-10</strain>
    </source>
</reference>